<keyword evidence="2" id="KW-1133">Transmembrane helix</keyword>
<evidence type="ECO:0008006" key="6">
    <source>
        <dbReference type="Google" id="ProtNLM"/>
    </source>
</evidence>
<feature type="signal peptide" evidence="3">
    <location>
        <begin position="1"/>
        <end position="21"/>
    </location>
</feature>
<dbReference type="PANTHER" id="PTHR43283">
    <property type="entry name" value="BETA-LACTAMASE-RELATED"/>
    <property type="match status" value="1"/>
</dbReference>
<dbReference type="Gene3D" id="3.40.710.10">
    <property type="entry name" value="DD-peptidase/beta-lactamase superfamily"/>
    <property type="match status" value="2"/>
</dbReference>
<gene>
    <name evidence="4" type="ORF">CYCCA115_LOCUS17059</name>
</gene>
<comment type="caution">
    <text evidence="4">The sequence shown here is derived from an EMBL/GenBank/DDBJ whole genome shotgun (WGS) entry which is preliminary data.</text>
</comment>
<evidence type="ECO:0000313" key="4">
    <source>
        <dbReference type="EMBL" id="CAJ1958174.1"/>
    </source>
</evidence>
<reference evidence="4" key="1">
    <citation type="submission" date="2023-08" db="EMBL/GenBank/DDBJ databases">
        <authorList>
            <person name="Audoor S."/>
            <person name="Bilcke G."/>
        </authorList>
    </citation>
    <scope>NUCLEOTIDE SEQUENCE</scope>
</reference>
<protein>
    <recommendedName>
        <fullName evidence="6">Beta-lactamase-related domain-containing protein</fullName>
    </recommendedName>
</protein>
<evidence type="ECO:0000313" key="5">
    <source>
        <dbReference type="Proteomes" id="UP001295423"/>
    </source>
</evidence>
<dbReference type="EMBL" id="CAKOGP040001969">
    <property type="protein sequence ID" value="CAJ1958174.1"/>
    <property type="molecule type" value="Genomic_DNA"/>
</dbReference>
<evidence type="ECO:0000256" key="1">
    <source>
        <dbReference type="SAM" id="MobiDB-lite"/>
    </source>
</evidence>
<feature type="compositionally biased region" description="Polar residues" evidence="1">
    <location>
        <begin position="445"/>
        <end position="457"/>
    </location>
</feature>
<name>A0AAD2PVY1_9STRA</name>
<evidence type="ECO:0000256" key="2">
    <source>
        <dbReference type="SAM" id="Phobius"/>
    </source>
</evidence>
<sequence length="580" mass="63728">MTFMRSTTLALWLATITSAAAISTPIRDLSQETITESQCDWPNFQEDDDLNGAMVLYKGHKLAEWRNPNGQNNDWFGQNYVDGTTQHAQYSVTKTWVSVLVGMLYRDGFMDWETEHPDKITLGEIFPDKVWEDIWDVPFLISGGSKVPELKAITLGQLMSMRTGYAENGISSPFDSTLVRDLDRLVAWWHPFYRTGKIESQTCFECGDYLSSSGIVNYIIKEKTKTDANPRGWDPLDYARQTSESLPDGNVGLFEALGMEEGSYTWDRDRDDVARGAFGLWADLEDMAKFGQLLLQGGTVMFDGVVREIIPSYYFEEMTKTQSRMIGMDLPYGWQVWNWGEDDDGDSGFCAEGLGWQSICVFPKHDTVVAIQAPVSFGVETFAANLEFRNDAIKAIRDGIVCGPTAAPNTPGGSSPTSPPVSSTTAPSAGDNLVGDTIEDPIDGSGSNNGEDPNNVNEDLGGTNEDIEDTDRENESEQVLIGSANGEDDADAPVGMIIGLALLAALMCVLCALFFCSKRSKKDQGAPRSVDCKVVPAGSQDDELNKMYEAKLNADDLSVDTDDESGEIAYAVADIEQRSY</sequence>
<proteinExistence type="predicted"/>
<keyword evidence="2" id="KW-0812">Transmembrane</keyword>
<feature type="compositionally biased region" description="Low complexity" evidence="1">
    <location>
        <begin position="407"/>
        <end position="430"/>
    </location>
</feature>
<keyword evidence="2" id="KW-0472">Membrane</keyword>
<feature type="compositionally biased region" description="Acidic residues" evidence="1">
    <location>
        <begin position="465"/>
        <end position="475"/>
    </location>
</feature>
<dbReference type="SUPFAM" id="SSF56601">
    <property type="entry name" value="beta-lactamase/transpeptidase-like"/>
    <property type="match status" value="1"/>
</dbReference>
<dbReference type="PANTHER" id="PTHR43283:SF7">
    <property type="entry name" value="BETA-LACTAMASE-RELATED DOMAIN-CONTAINING PROTEIN"/>
    <property type="match status" value="1"/>
</dbReference>
<dbReference type="Proteomes" id="UP001295423">
    <property type="component" value="Unassembled WGS sequence"/>
</dbReference>
<dbReference type="InterPro" id="IPR012338">
    <property type="entry name" value="Beta-lactam/transpept-like"/>
</dbReference>
<dbReference type="AlphaFoldDB" id="A0AAD2PVY1"/>
<evidence type="ECO:0000256" key="3">
    <source>
        <dbReference type="SAM" id="SignalP"/>
    </source>
</evidence>
<feature type="transmembrane region" description="Helical" evidence="2">
    <location>
        <begin position="494"/>
        <end position="516"/>
    </location>
</feature>
<accession>A0AAD2PVY1</accession>
<dbReference type="InterPro" id="IPR050789">
    <property type="entry name" value="Diverse_Enzym_Activities"/>
</dbReference>
<feature type="chain" id="PRO_5042040963" description="Beta-lactamase-related domain-containing protein" evidence="3">
    <location>
        <begin position="22"/>
        <end position="580"/>
    </location>
</feature>
<keyword evidence="5" id="KW-1185">Reference proteome</keyword>
<keyword evidence="3" id="KW-0732">Signal</keyword>
<organism evidence="4 5">
    <name type="scientific">Cylindrotheca closterium</name>
    <dbReference type="NCBI Taxonomy" id="2856"/>
    <lineage>
        <taxon>Eukaryota</taxon>
        <taxon>Sar</taxon>
        <taxon>Stramenopiles</taxon>
        <taxon>Ochrophyta</taxon>
        <taxon>Bacillariophyta</taxon>
        <taxon>Bacillariophyceae</taxon>
        <taxon>Bacillariophycidae</taxon>
        <taxon>Bacillariales</taxon>
        <taxon>Bacillariaceae</taxon>
        <taxon>Cylindrotheca</taxon>
    </lineage>
</organism>
<feature type="region of interest" description="Disordered" evidence="1">
    <location>
        <begin position="404"/>
        <end position="475"/>
    </location>
</feature>